<proteinExistence type="predicted"/>
<feature type="domain" description="Antitoxin Xre/MbcA/ParS-like toxin-binding" evidence="1">
    <location>
        <begin position="19"/>
        <end position="68"/>
    </location>
</feature>
<comment type="caution">
    <text evidence="2">The sequence shown here is derived from an EMBL/GenBank/DDBJ whole genome shotgun (WGS) entry which is preliminary data.</text>
</comment>
<dbReference type="NCBIfam" id="TIGR02293">
    <property type="entry name" value="TAS_TIGR02293"/>
    <property type="match status" value="1"/>
</dbReference>
<gene>
    <name evidence="2" type="ORF">ABH943_009017</name>
</gene>
<dbReference type="InterPro" id="IPR011979">
    <property type="entry name" value="Antitox_Xre"/>
</dbReference>
<dbReference type="Pfam" id="PF09722">
    <property type="entry name" value="Xre_MbcA_ParS_C"/>
    <property type="match status" value="1"/>
</dbReference>
<sequence>MDTNASDRLLRIAAVTKKATDVLGSRVAAEHWLATPAIGLDQCRPVDLLQRAEGLELVITLLARMDRGVYT</sequence>
<accession>A0ABW8MZ05</accession>
<organism evidence="2 3">
    <name type="scientific">Caballeronia udeis</name>
    <dbReference type="NCBI Taxonomy" id="1232866"/>
    <lineage>
        <taxon>Bacteria</taxon>
        <taxon>Pseudomonadati</taxon>
        <taxon>Pseudomonadota</taxon>
        <taxon>Betaproteobacteria</taxon>
        <taxon>Burkholderiales</taxon>
        <taxon>Burkholderiaceae</taxon>
        <taxon>Caballeronia</taxon>
    </lineage>
</organism>
<protein>
    <submittedName>
        <fullName evidence="2">Toxin-antitoxin system antitoxin component (TIGR02293 family)</fullName>
    </submittedName>
</protein>
<reference evidence="2 3" key="1">
    <citation type="submission" date="2024-11" db="EMBL/GenBank/DDBJ databases">
        <title>Using genomics to understand microbial adaptation to soil warming.</title>
        <authorList>
            <person name="Deangelis K.M. PhD."/>
        </authorList>
    </citation>
    <scope>NUCLEOTIDE SEQUENCE [LARGE SCALE GENOMIC DNA]</scope>
    <source>
        <strain evidence="2 3">GAS97</strain>
    </source>
</reference>
<dbReference type="EMBL" id="JBIYDN010000071">
    <property type="protein sequence ID" value="MFK4448972.1"/>
    <property type="molecule type" value="Genomic_DNA"/>
</dbReference>
<evidence type="ECO:0000313" key="3">
    <source>
        <dbReference type="Proteomes" id="UP001620514"/>
    </source>
</evidence>
<evidence type="ECO:0000259" key="1">
    <source>
        <dbReference type="Pfam" id="PF09722"/>
    </source>
</evidence>
<evidence type="ECO:0000313" key="2">
    <source>
        <dbReference type="EMBL" id="MFK4448972.1"/>
    </source>
</evidence>
<dbReference type="InterPro" id="IPR024467">
    <property type="entry name" value="Xre/MbcA/ParS-like_toxin-bd"/>
</dbReference>
<dbReference type="Proteomes" id="UP001620514">
    <property type="component" value="Unassembled WGS sequence"/>
</dbReference>
<dbReference type="RefSeq" id="WP_404615660.1">
    <property type="nucleotide sequence ID" value="NZ_JBIYDN010000071.1"/>
</dbReference>
<keyword evidence="3" id="KW-1185">Reference proteome</keyword>
<name>A0ABW8MZ05_9BURK</name>